<evidence type="ECO:0000313" key="2">
    <source>
        <dbReference type="EMBL" id="QEG00651.1"/>
    </source>
</evidence>
<evidence type="ECO:0000256" key="1">
    <source>
        <dbReference type="SAM" id="SignalP"/>
    </source>
</evidence>
<evidence type="ECO:0000313" key="3">
    <source>
        <dbReference type="Proteomes" id="UP000321353"/>
    </source>
</evidence>
<gene>
    <name evidence="2" type="ORF">Mal15_47220</name>
</gene>
<proteinExistence type="predicted"/>
<dbReference type="PROSITE" id="PS51257">
    <property type="entry name" value="PROKAR_LIPOPROTEIN"/>
    <property type="match status" value="1"/>
</dbReference>
<feature type="signal peptide" evidence="1">
    <location>
        <begin position="1"/>
        <end position="20"/>
    </location>
</feature>
<feature type="chain" id="PRO_5022939496" description="Secreted protein" evidence="1">
    <location>
        <begin position="21"/>
        <end position="62"/>
    </location>
</feature>
<dbReference type="AlphaFoldDB" id="A0A5B9MKU6"/>
<accession>A0A5B9MKU6</accession>
<keyword evidence="3" id="KW-1185">Reference proteome</keyword>
<protein>
    <recommendedName>
        <fullName evidence="4">Secreted protein</fullName>
    </recommendedName>
</protein>
<dbReference type="EMBL" id="CP036264">
    <property type="protein sequence ID" value="QEG00651.1"/>
    <property type="molecule type" value="Genomic_DNA"/>
</dbReference>
<dbReference type="KEGG" id="smam:Mal15_47220"/>
<organism evidence="2 3">
    <name type="scientific">Stieleria maiorica</name>
    <dbReference type="NCBI Taxonomy" id="2795974"/>
    <lineage>
        <taxon>Bacteria</taxon>
        <taxon>Pseudomonadati</taxon>
        <taxon>Planctomycetota</taxon>
        <taxon>Planctomycetia</taxon>
        <taxon>Pirellulales</taxon>
        <taxon>Pirellulaceae</taxon>
        <taxon>Stieleria</taxon>
    </lineage>
</organism>
<sequence length="62" mass="6211" precursor="true">MKSILSHLLLVLVSITLVVGCDDSGPKTSTEGADAQAIADYEAAVAAAEGNMAESDDATGSE</sequence>
<evidence type="ECO:0008006" key="4">
    <source>
        <dbReference type="Google" id="ProtNLM"/>
    </source>
</evidence>
<dbReference type="RefSeq" id="WP_147869855.1">
    <property type="nucleotide sequence ID" value="NZ_CP036264.1"/>
</dbReference>
<dbReference type="Proteomes" id="UP000321353">
    <property type="component" value="Chromosome"/>
</dbReference>
<name>A0A5B9MKU6_9BACT</name>
<reference evidence="2 3" key="1">
    <citation type="submission" date="2019-02" db="EMBL/GenBank/DDBJ databases">
        <title>Planctomycetal bacteria perform biofilm scaping via a novel small molecule.</title>
        <authorList>
            <person name="Jeske O."/>
            <person name="Boedeker C."/>
            <person name="Wiegand S."/>
            <person name="Breitling P."/>
            <person name="Kallscheuer N."/>
            <person name="Jogler M."/>
            <person name="Rohde M."/>
            <person name="Petersen J."/>
            <person name="Medema M.H."/>
            <person name="Surup F."/>
            <person name="Jogler C."/>
        </authorList>
    </citation>
    <scope>NUCLEOTIDE SEQUENCE [LARGE SCALE GENOMIC DNA]</scope>
    <source>
        <strain evidence="2 3">Mal15</strain>
    </source>
</reference>
<keyword evidence="1" id="KW-0732">Signal</keyword>